<dbReference type="PANTHER" id="PTHR10504">
    <property type="entry name" value="BACTERICIDAL PERMEABILITY-INCREASING BPI PROTEIN-RELATED"/>
    <property type="match status" value="1"/>
</dbReference>
<dbReference type="InterPro" id="IPR017943">
    <property type="entry name" value="Bactericidal_perm-incr_a/b_dom"/>
</dbReference>
<feature type="signal peptide" evidence="1">
    <location>
        <begin position="1"/>
        <end position="17"/>
    </location>
</feature>
<accession>A0AAD5REU0</accession>
<gene>
    <name evidence="3" type="ORF">KIN20_038206</name>
</gene>
<dbReference type="GO" id="GO:0005615">
    <property type="term" value="C:extracellular space"/>
    <property type="evidence" value="ECO:0007669"/>
    <property type="project" value="TreeGrafter"/>
</dbReference>
<organism evidence="3 4">
    <name type="scientific">Parelaphostrongylus tenuis</name>
    <name type="common">Meningeal worm</name>
    <dbReference type="NCBI Taxonomy" id="148309"/>
    <lineage>
        <taxon>Eukaryota</taxon>
        <taxon>Metazoa</taxon>
        <taxon>Ecdysozoa</taxon>
        <taxon>Nematoda</taxon>
        <taxon>Chromadorea</taxon>
        <taxon>Rhabditida</taxon>
        <taxon>Rhabditina</taxon>
        <taxon>Rhabditomorpha</taxon>
        <taxon>Strongyloidea</taxon>
        <taxon>Metastrongylidae</taxon>
        <taxon>Parelaphostrongylus</taxon>
    </lineage>
</organism>
<keyword evidence="4" id="KW-1185">Reference proteome</keyword>
<dbReference type="AlphaFoldDB" id="A0AAD5REU0"/>
<dbReference type="Gene3D" id="3.15.10.10">
    <property type="entry name" value="Bactericidal permeability-increasing protein, domain 1"/>
    <property type="match status" value="1"/>
</dbReference>
<name>A0AAD5REU0_PARTN</name>
<dbReference type="SMART" id="SM00328">
    <property type="entry name" value="BPI1"/>
    <property type="match status" value="1"/>
</dbReference>
<reference evidence="3" key="1">
    <citation type="submission" date="2021-06" db="EMBL/GenBank/DDBJ databases">
        <title>Parelaphostrongylus tenuis whole genome reference sequence.</title>
        <authorList>
            <person name="Garwood T.J."/>
            <person name="Larsen P.A."/>
            <person name="Fountain-Jones N.M."/>
            <person name="Garbe J.R."/>
            <person name="Macchietto M.G."/>
            <person name="Kania S.A."/>
            <person name="Gerhold R.W."/>
            <person name="Richards J.E."/>
            <person name="Wolf T.M."/>
        </authorList>
    </citation>
    <scope>NUCLEOTIDE SEQUENCE</scope>
    <source>
        <strain evidence="3">MNPRO001-30</strain>
        <tissue evidence="3">Meninges</tissue>
    </source>
</reference>
<evidence type="ECO:0000313" key="4">
    <source>
        <dbReference type="Proteomes" id="UP001196413"/>
    </source>
</evidence>
<feature type="domain" description="Lipid-binding serum glycoprotein N-terminal" evidence="2">
    <location>
        <begin position="42"/>
        <end position="279"/>
    </location>
</feature>
<dbReference type="SUPFAM" id="SSF55394">
    <property type="entry name" value="Bactericidal permeability-increasing protein, BPI"/>
    <property type="match status" value="1"/>
</dbReference>
<proteinExistence type="predicted"/>
<keyword evidence="1" id="KW-0732">Signal</keyword>
<dbReference type="GO" id="GO:0008289">
    <property type="term" value="F:lipid binding"/>
    <property type="evidence" value="ECO:0007669"/>
    <property type="project" value="InterPro"/>
</dbReference>
<protein>
    <recommendedName>
        <fullName evidence="2">Lipid-binding serum glycoprotein N-terminal domain-containing protein</fullName>
    </recommendedName>
</protein>
<dbReference type="InterPro" id="IPR017942">
    <property type="entry name" value="Lipid-bd_serum_glycop_N"/>
</dbReference>
<feature type="chain" id="PRO_5042271145" description="Lipid-binding serum glycoprotein N-terminal domain-containing protein" evidence="1">
    <location>
        <begin position="18"/>
        <end position="286"/>
    </location>
</feature>
<comment type="caution">
    <text evidence="3">The sequence shown here is derived from an EMBL/GenBank/DDBJ whole genome shotgun (WGS) entry which is preliminary data.</text>
</comment>
<evidence type="ECO:0000259" key="2">
    <source>
        <dbReference type="SMART" id="SM00328"/>
    </source>
</evidence>
<dbReference type="PANTHER" id="PTHR10504:SF137">
    <property type="entry name" value="BPI FOLD-CONTAINING FAMILY C PROTEIN"/>
    <property type="match status" value="1"/>
</dbReference>
<evidence type="ECO:0000313" key="3">
    <source>
        <dbReference type="EMBL" id="KAJ1374987.1"/>
    </source>
</evidence>
<dbReference type="EMBL" id="JAHQIW010007501">
    <property type="protein sequence ID" value="KAJ1374987.1"/>
    <property type="molecule type" value="Genomic_DNA"/>
</dbReference>
<sequence length="286" mass="32471">MVYIYLFSSLLFINVKSQLSEKDYSPLLDQKTSRSNPGIYLRLMPTGLAYMREIGMKVVNEQILHLSLPTIRERIENGEVSIYGAHISKYWPPQEYSLDLLEPNMFQWAMSKMHIRAGGEFQASLVNPLLPTVPIIGYFEVLLGHVALMISVQVESVKFFLKIPTVSPQVRSAHCQSTIGYVDLNVRNTGVITDFFINAFKAFVIANFKPQVEQRMCTMIEAIINQDMNRVLSTMPLKVRINENNLNIIGQTFGIVKPKSIIGQKRIEKLHADSFRRKSSSAKSSP</sequence>
<evidence type="ECO:0000256" key="1">
    <source>
        <dbReference type="SAM" id="SignalP"/>
    </source>
</evidence>
<dbReference type="Pfam" id="PF01273">
    <property type="entry name" value="LBP_BPI_CETP"/>
    <property type="match status" value="1"/>
</dbReference>
<dbReference type="InterPro" id="IPR032942">
    <property type="entry name" value="BPI/LBP/Plunc"/>
</dbReference>
<dbReference type="Proteomes" id="UP001196413">
    <property type="component" value="Unassembled WGS sequence"/>
</dbReference>